<sequence length="160" mass="18295">MRAPQGADRVQEFVEAVGAFFEEGGLPRMAGRIFGYLLISVPPEQSLEAIAQALSTSKASISTNTRLLIQIGMLERLKRPGDRKVYYRIRPGSFYTAVKAQLERITRFRLLSEEGLELLADQPPELRARLMELREMYAFFERELPAVLARWEATHKEKQP</sequence>
<evidence type="ECO:0000313" key="6">
    <source>
        <dbReference type="Proteomes" id="UP000007030"/>
    </source>
</evidence>
<dbReference type="PANTHER" id="PTHR38465:SF2">
    <property type="entry name" value="HTH-TYPE TRANSCRIPTIONAL REGULATOR MMPR5"/>
    <property type="match status" value="1"/>
</dbReference>
<accession>F2NP57</accession>
<dbReference type="InterPro" id="IPR052362">
    <property type="entry name" value="HTH-GbsR_regulator"/>
</dbReference>
<feature type="domain" description="HTH marR-type" evidence="4">
    <location>
        <begin position="42"/>
        <end position="85"/>
    </location>
</feature>
<keyword evidence="6" id="KW-1185">Reference proteome</keyword>
<dbReference type="AlphaFoldDB" id="F2NP57"/>
<dbReference type="RefSeq" id="WP_013703905.1">
    <property type="nucleotide sequence ID" value="NC_015387.1"/>
</dbReference>
<dbReference type="eggNOG" id="COG1510">
    <property type="taxonomic scope" value="Bacteria"/>
</dbReference>
<dbReference type="InterPro" id="IPR036390">
    <property type="entry name" value="WH_DNA-bd_sf"/>
</dbReference>
<dbReference type="Gene3D" id="1.10.10.10">
    <property type="entry name" value="Winged helix-like DNA-binding domain superfamily/Winged helix DNA-binding domain"/>
    <property type="match status" value="1"/>
</dbReference>
<proteinExistence type="predicted"/>
<dbReference type="InterPro" id="IPR036388">
    <property type="entry name" value="WH-like_DNA-bd_sf"/>
</dbReference>
<name>F2NP57_MARHT</name>
<dbReference type="KEGG" id="mhd:Marky_1116"/>
<dbReference type="Pfam" id="PF01047">
    <property type="entry name" value="MarR"/>
    <property type="match status" value="1"/>
</dbReference>
<dbReference type="Proteomes" id="UP000007030">
    <property type="component" value="Chromosome"/>
</dbReference>
<evidence type="ECO:0000259" key="4">
    <source>
        <dbReference type="Pfam" id="PF01047"/>
    </source>
</evidence>
<dbReference type="OrthoDB" id="67158at2"/>
<dbReference type="SUPFAM" id="SSF46785">
    <property type="entry name" value="Winged helix' DNA-binding domain"/>
    <property type="match status" value="1"/>
</dbReference>
<keyword evidence="2" id="KW-0238">DNA-binding</keyword>
<gene>
    <name evidence="5" type="ordered locus">Marky_1116</name>
</gene>
<reference evidence="5 6" key="1">
    <citation type="journal article" date="2012" name="Stand. Genomic Sci.">
        <title>Complete genome sequence of the aerobic, heterotroph Marinithermus hydrothermalis type strain (T1(T)) from a deep-sea hydrothermal vent chimney.</title>
        <authorList>
            <person name="Copeland A."/>
            <person name="Gu W."/>
            <person name="Yasawong M."/>
            <person name="Lapidus A."/>
            <person name="Lucas S."/>
            <person name="Deshpande S."/>
            <person name="Pagani I."/>
            <person name="Tapia R."/>
            <person name="Cheng J.F."/>
            <person name="Goodwin L.A."/>
            <person name="Pitluck S."/>
            <person name="Liolios K."/>
            <person name="Ivanova N."/>
            <person name="Mavromatis K."/>
            <person name="Mikhailova N."/>
            <person name="Pati A."/>
            <person name="Chen A."/>
            <person name="Palaniappan K."/>
            <person name="Land M."/>
            <person name="Pan C."/>
            <person name="Brambilla E.M."/>
            <person name="Rohde M."/>
            <person name="Tindall B.J."/>
            <person name="Sikorski J."/>
            <person name="Goker M."/>
            <person name="Detter J.C."/>
            <person name="Bristow J."/>
            <person name="Eisen J.A."/>
            <person name="Markowitz V."/>
            <person name="Hugenholtz P."/>
            <person name="Kyrpides N.C."/>
            <person name="Klenk H.P."/>
            <person name="Woyke T."/>
        </authorList>
    </citation>
    <scope>NUCLEOTIDE SEQUENCE [LARGE SCALE GENOMIC DNA]</scope>
    <source>
        <strain evidence="6">DSM 14884 / JCM 11576 / T1</strain>
    </source>
</reference>
<dbReference type="GO" id="GO:0003677">
    <property type="term" value="F:DNA binding"/>
    <property type="evidence" value="ECO:0007669"/>
    <property type="project" value="UniProtKB-KW"/>
</dbReference>
<dbReference type="Gene3D" id="1.10.287.160">
    <property type="entry name" value="HR1 repeat"/>
    <property type="match status" value="1"/>
</dbReference>
<organism evidence="5 6">
    <name type="scientific">Marinithermus hydrothermalis (strain DSM 14884 / JCM 11576 / T1)</name>
    <dbReference type="NCBI Taxonomy" id="869210"/>
    <lineage>
        <taxon>Bacteria</taxon>
        <taxon>Thermotogati</taxon>
        <taxon>Deinococcota</taxon>
        <taxon>Deinococci</taxon>
        <taxon>Thermales</taxon>
        <taxon>Thermaceae</taxon>
        <taxon>Marinithermus</taxon>
    </lineage>
</organism>
<dbReference type="STRING" id="869210.Marky_1116"/>
<keyword evidence="1" id="KW-0805">Transcription regulation</keyword>
<evidence type="ECO:0000256" key="1">
    <source>
        <dbReference type="ARBA" id="ARBA00023015"/>
    </source>
</evidence>
<dbReference type="EMBL" id="CP002630">
    <property type="protein sequence ID" value="AEB11858.1"/>
    <property type="molecule type" value="Genomic_DNA"/>
</dbReference>
<evidence type="ECO:0000256" key="3">
    <source>
        <dbReference type="ARBA" id="ARBA00023163"/>
    </source>
</evidence>
<evidence type="ECO:0000256" key="2">
    <source>
        <dbReference type="ARBA" id="ARBA00023125"/>
    </source>
</evidence>
<evidence type="ECO:0000313" key="5">
    <source>
        <dbReference type="EMBL" id="AEB11858.1"/>
    </source>
</evidence>
<dbReference type="PANTHER" id="PTHR38465">
    <property type="entry name" value="HTH-TYPE TRANSCRIPTIONAL REGULATOR MJ1563-RELATED"/>
    <property type="match status" value="1"/>
</dbReference>
<dbReference type="InterPro" id="IPR000835">
    <property type="entry name" value="HTH_MarR-typ"/>
</dbReference>
<keyword evidence="3" id="KW-0804">Transcription</keyword>
<protein>
    <submittedName>
        <fullName evidence="5">Regulatory protein MarR</fullName>
    </submittedName>
</protein>
<dbReference type="HOGENOM" id="CLU_120349_2_1_0"/>